<comment type="subcellular location">
    <subcellularLocation>
        <location evidence="1">Nucleus</location>
    </subcellularLocation>
</comment>
<dbReference type="GeneTree" id="ENSGT00390000001134"/>
<dbReference type="InterPro" id="IPR003380">
    <property type="entry name" value="SKI/SNO/DAC"/>
</dbReference>
<evidence type="ECO:0000313" key="8">
    <source>
        <dbReference type="Proteomes" id="UP001501920"/>
    </source>
</evidence>
<dbReference type="CTD" id="192122"/>
<feature type="domain" description="SKI/SNO/DAC" evidence="6">
    <location>
        <begin position="36"/>
        <end position="143"/>
    </location>
</feature>
<comment type="similarity">
    <text evidence="3">Belongs to the DACH/dachshund family.</text>
</comment>
<dbReference type="InterPro" id="IPR009061">
    <property type="entry name" value="DNA-bd_dom_put_sf"/>
</dbReference>
<reference evidence="7 8" key="1">
    <citation type="submission" date="2020-10" db="EMBL/GenBank/DDBJ databases">
        <title>Pygocentrus nattereri (red-bellied piranha) genome, fPygNat1, primary haplotype.</title>
        <authorList>
            <person name="Myers G."/>
            <person name="Meyer A."/>
            <person name="Karagic N."/>
            <person name="Pippel M."/>
            <person name="Winkler S."/>
            <person name="Tracey A."/>
            <person name="Wood J."/>
            <person name="Formenti G."/>
            <person name="Howe K."/>
            <person name="Fedrigo O."/>
            <person name="Jarvis E.D."/>
        </authorList>
    </citation>
    <scope>NUCLEOTIDE SEQUENCE [LARGE SCALE GENOMIC DNA]</scope>
</reference>
<dbReference type="GeneID" id="108439363"/>
<accession>A0A3B4EJN8</accession>
<reference evidence="7" key="3">
    <citation type="submission" date="2025-09" db="UniProtKB">
        <authorList>
            <consortium name="Ensembl"/>
        </authorList>
    </citation>
    <scope>IDENTIFICATION</scope>
</reference>
<keyword evidence="4" id="KW-0175">Coiled coil</keyword>
<dbReference type="Proteomes" id="UP001501920">
    <property type="component" value="Chromosome 12"/>
</dbReference>
<dbReference type="FunFam" id="3.10.260.20:FF:000001">
    <property type="entry name" value="Dachshund homolog 1"/>
    <property type="match status" value="1"/>
</dbReference>
<name>A0A3B4EJN8_PYGNA</name>
<evidence type="ECO:0000256" key="3">
    <source>
        <dbReference type="ARBA" id="ARBA00038192"/>
    </source>
</evidence>
<dbReference type="InterPro" id="IPR037000">
    <property type="entry name" value="Ski_DNA-bd_sf"/>
</dbReference>
<dbReference type="GO" id="GO:0000981">
    <property type="term" value="F:DNA-binding transcription factor activity, RNA polymerase II-specific"/>
    <property type="evidence" value="ECO:0007669"/>
    <property type="project" value="TreeGrafter"/>
</dbReference>
<dbReference type="RefSeq" id="XP_017573227.1">
    <property type="nucleotide sequence ID" value="XM_017717738.2"/>
</dbReference>
<evidence type="ECO:0000256" key="1">
    <source>
        <dbReference type="ARBA" id="ARBA00004123"/>
    </source>
</evidence>
<evidence type="ECO:0000259" key="6">
    <source>
        <dbReference type="Pfam" id="PF02437"/>
    </source>
</evidence>
<dbReference type="GO" id="GO:0005667">
    <property type="term" value="C:transcription regulator complex"/>
    <property type="evidence" value="ECO:0007669"/>
    <property type="project" value="TreeGrafter"/>
</dbReference>
<feature type="region of interest" description="Disordered" evidence="5">
    <location>
        <begin position="289"/>
        <end position="346"/>
    </location>
</feature>
<protein>
    <recommendedName>
        <fullName evidence="6">SKI/SNO/DAC domain-containing protein</fullName>
    </recommendedName>
</protein>
<organism evidence="7 8">
    <name type="scientific">Pygocentrus nattereri</name>
    <name type="common">Red-bellied piranha</name>
    <dbReference type="NCBI Taxonomy" id="42514"/>
    <lineage>
        <taxon>Eukaryota</taxon>
        <taxon>Metazoa</taxon>
        <taxon>Chordata</taxon>
        <taxon>Craniata</taxon>
        <taxon>Vertebrata</taxon>
        <taxon>Euteleostomi</taxon>
        <taxon>Actinopterygii</taxon>
        <taxon>Neopterygii</taxon>
        <taxon>Teleostei</taxon>
        <taxon>Ostariophysi</taxon>
        <taxon>Characiformes</taxon>
        <taxon>Characoidei</taxon>
        <taxon>Pygocentrus</taxon>
    </lineage>
</organism>
<dbReference type="SUPFAM" id="SSF46955">
    <property type="entry name" value="Putative DNA-binding domain"/>
    <property type="match status" value="1"/>
</dbReference>
<dbReference type="GO" id="GO:0005634">
    <property type="term" value="C:nucleus"/>
    <property type="evidence" value="ECO:0007669"/>
    <property type="project" value="UniProtKB-SubCell"/>
</dbReference>
<evidence type="ECO:0000256" key="5">
    <source>
        <dbReference type="SAM" id="MobiDB-lite"/>
    </source>
</evidence>
<dbReference type="Gene3D" id="3.10.260.20">
    <property type="entry name" value="Ski"/>
    <property type="match status" value="1"/>
</dbReference>
<keyword evidence="2" id="KW-0539">Nucleus</keyword>
<dbReference type="PANTHER" id="PTHR12577:SF7">
    <property type="entry name" value="DACHSHUND HOMOLOG 2"/>
    <property type="match status" value="1"/>
</dbReference>
<sequence>MDAPSAPPLISPGSTLSARQFGTDPFSFSPPASPPRAPTGSLSGSTAGNECRLVEVRGLRVASFRVDGQELICLPQVFELFLKHLVGGLHTVYTKLKRLRARPVVCTVEQVRVLRGVGAIQPGVNRCKLISRRDFEALYNDCTSASSRPGRPPKRSYRTNMQHSSGQLLHHGAPGLIPPAFLSPRGLTAAAMAETMKLQKMKMVMNLHKSTNENGTETDPQELNSKTVSDLPFKMIPHPLLPVNLPRTSVALVMNQMNHLNTLANVVSSARVHSPSTRQISVIKQECAEDSPSLTSTVGGMAMSKTDYSHKQRSSPPSSPKHANVHSPQSTSLNTEEQRERESGCIRFPKDTVEKCPVTMSLHSAQALVPGFPAAFLYTDGSSVETLLTNVQGLLKVALENARLQEKQLQQERRELKMELYREREIRESLERQLTTELHSRVTIQRRLRKEKKAKRRLQEALQFECKRREQVEQALQHTASHIFTHDNREGVVLNVEVEHNRAPEENSTLQERKVFTKTGMC</sequence>
<dbReference type="InterPro" id="IPR052417">
    <property type="entry name" value="Dachshund_domain"/>
</dbReference>
<dbReference type="OrthoDB" id="6436112at2759"/>
<dbReference type="PANTHER" id="PTHR12577">
    <property type="entry name" value="DACHSHUND"/>
    <property type="match status" value="1"/>
</dbReference>
<feature type="compositionally biased region" description="Polar residues" evidence="5">
    <location>
        <begin position="326"/>
        <end position="335"/>
    </location>
</feature>
<dbReference type="CDD" id="cd21081">
    <property type="entry name" value="DHD_Dac"/>
    <property type="match status" value="1"/>
</dbReference>
<feature type="coiled-coil region" evidence="4">
    <location>
        <begin position="395"/>
        <end position="475"/>
    </location>
</feature>
<dbReference type="GO" id="GO:0048839">
    <property type="term" value="P:inner ear development"/>
    <property type="evidence" value="ECO:0007669"/>
    <property type="project" value="Ensembl"/>
</dbReference>
<dbReference type="AlphaFoldDB" id="A0A3B4EJN8"/>
<reference evidence="7" key="2">
    <citation type="submission" date="2025-08" db="UniProtKB">
        <authorList>
            <consortium name="Ensembl"/>
        </authorList>
    </citation>
    <scope>IDENTIFICATION</scope>
</reference>
<dbReference type="GO" id="GO:0000978">
    <property type="term" value="F:RNA polymerase II cis-regulatory region sequence-specific DNA binding"/>
    <property type="evidence" value="ECO:0007669"/>
    <property type="project" value="TreeGrafter"/>
</dbReference>
<evidence type="ECO:0000256" key="2">
    <source>
        <dbReference type="ARBA" id="ARBA00023242"/>
    </source>
</evidence>
<dbReference type="Pfam" id="PF02437">
    <property type="entry name" value="Ski_Sno_DHD"/>
    <property type="match status" value="1"/>
</dbReference>
<evidence type="ECO:0000256" key="4">
    <source>
        <dbReference type="SAM" id="Coils"/>
    </source>
</evidence>
<feature type="compositionally biased region" description="Basic and acidic residues" evidence="5">
    <location>
        <begin position="336"/>
        <end position="346"/>
    </location>
</feature>
<proteinExistence type="inferred from homology"/>
<dbReference type="GO" id="GO:0003323">
    <property type="term" value="P:type B pancreatic cell development"/>
    <property type="evidence" value="ECO:0007669"/>
    <property type="project" value="Ensembl"/>
</dbReference>
<feature type="region of interest" description="Disordered" evidence="5">
    <location>
        <begin position="24"/>
        <end position="46"/>
    </location>
</feature>
<dbReference type="Ensembl" id="ENSPNAT00000028621.2">
    <property type="protein sequence ID" value="ENSPNAP00000035504.1"/>
    <property type="gene ID" value="ENSPNAG00000005028.2"/>
</dbReference>
<keyword evidence="8" id="KW-1185">Reference proteome</keyword>
<evidence type="ECO:0000313" key="7">
    <source>
        <dbReference type="Ensembl" id="ENSPNAP00000035504.1"/>
    </source>
</evidence>